<dbReference type="EMBL" id="JAPNKE010000002">
    <property type="protein sequence ID" value="MCY1013395.1"/>
    <property type="molecule type" value="Genomic_DNA"/>
</dbReference>
<keyword evidence="4" id="KW-1185">Reference proteome</keyword>
<protein>
    <submittedName>
        <fullName evidence="3">Uncharacterized protein</fullName>
    </submittedName>
</protein>
<keyword evidence="1" id="KW-0812">Transmembrane</keyword>
<feature type="chain" id="PRO_5040739050" evidence="2">
    <location>
        <begin position="24"/>
        <end position="301"/>
    </location>
</feature>
<accession>A0A9X3F157</accession>
<evidence type="ECO:0000313" key="3">
    <source>
        <dbReference type="EMBL" id="MCY1013395.1"/>
    </source>
</evidence>
<dbReference type="Proteomes" id="UP001150924">
    <property type="component" value="Unassembled WGS sequence"/>
</dbReference>
<keyword evidence="1" id="KW-1133">Transmembrane helix</keyword>
<proteinExistence type="predicted"/>
<reference evidence="3" key="1">
    <citation type="submission" date="2022-11" db="EMBL/GenBank/DDBJ databases">
        <title>Minimal conservation of predation-associated metabolite biosynthetic gene clusters underscores biosynthetic potential of Myxococcota including descriptions for ten novel species: Archangium lansinium sp. nov., Myxococcus landrumus sp. nov., Nannocystis bai.</title>
        <authorList>
            <person name="Ahearne A."/>
            <person name="Stevens C."/>
            <person name="Phillips K."/>
        </authorList>
    </citation>
    <scope>NUCLEOTIDE SEQUENCE</scope>
    <source>
        <strain evidence="3">Na p29</strain>
    </source>
</reference>
<organism evidence="3 4">
    <name type="scientific">Nannocystis pusilla</name>
    <dbReference type="NCBI Taxonomy" id="889268"/>
    <lineage>
        <taxon>Bacteria</taxon>
        <taxon>Pseudomonadati</taxon>
        <taxon>Myxococcota</taxon>
        <taxon>Polyangia</taxon>
        <taxon>Nannocystales</taxon>
        <taxon>Nannocystaceae</taxon>
        <taxon>Nannocystis</taxon>
    </lineage>
</organism>
<dbReference type="RefSeq" id="WP_267777293.1">
    <property type="nucleotide sequence ID" value="NZ_JAPNKE010000002.1"/>
</dbReference>
<evidence type="ECO:0000256" key="1">
    <source>
        <dbReference type="SAM" id="Phobius"/>
    </source>
</evidence>
<evidence type="ECO:0000256" key="2">
    <source>
        <dbReference type="SAM" id="SignalP"/>
    </source>
</evidence>
<sequence length="301" mass="32549">MRAFRISIAVVLALSLVAGPARAGEEPMNWSPEALELNARGSELSLAHDYQAAYDAYYAAYKAMPDPIRYHRARDWVFGSMRSSLISLYETTGEVKYLCQVRRILLEHWEELIDAFGEDAQIPDEPGIRRRLKEVDADMRAHVPKAGEKECVLPTLSRTPGPKQVIVRPVPVEVPKPVPAPRSPRSRGLLAGGATNLAVGSGLLGFMTYALVMRRLTFDEVHRLNDSTEGPLGPSELATVEALGKAGELHRTTALATGISGGALVLAGIALVAASRARPRQSAAAPMLAPGLAGLVFHKRF</sequence>
<evidence type="ECO:0000313" key="4">
    <source>
        <dbReference type="Proteomes" id="UP001150924"/>
    </source>
</evidence>
<feature type="transmembrane region" description="Helical" evidence="1">
    <location>
        <begin position="254"/>
        <end position="275"/>
    </location>
</feature>
<name>A0A9X3F157_9BACT</name>
<gene>
    <name evidence="3" type="ORF">OV079_49290</name>
</gene>
<keyword evidence="1" id="KW-0472">Membrane</keyword>
<comment type="caution">
    <text evidence="3">The sequence shown here is derived from an EMBL/GenBank/DDBJ whole genome shotgun (WGS) entry which is preliminary data.</text>
</comment>
<feature type="transmembrane region" description="Helical" evidence="1">
    <location>
        <begin position="189"/>
        <end position="212"/>
    </location>
</feature>
<dbReference type="AlphaFoldDB" id="A0A9X3F157"/>
<feature type="signal peptide" evidence="2">
    <location>
        <begin position="1"/>
        <end position="23"/>
    </location>
</feature>
<keyword evidence="2" id="KW-0732">Signal</keyword>